<comment type="caution">
    <text evidence="2">The sequence shown here is derived from an EMBL/GenBank/DDBJ whole genome shotgun (WGS) entry which is preliminary data.</text>
</comment>
<gene>
    <name evidence="2" type="ORF">AaE_015050</name>
</gene>
<evidence type="ECO:0000313" key="3">
    <source>
        <dbReference type="Proteomes" id="UP000469452"/>
    </source>
</evidence>
<dbReference type="InterPro" id="IPR036397">
    <property type="entry name" value="RNaseH_sf"/>
</dbReference>
<organism evidence="2 3">
    <name type="scientific">Aphanomyces astaci</name>
    <name type="common">Crayfish plague agent</name>
    <dbReference type="NCBI Taxonomy" id="112090"/>
    <lineage>
        <taxon>Eukaryota</taxon>
        <taxon>Sar</taxon>
        <taxon>Stramenopiles</taxon>
        <taxon>Oomycota</taxon>
        <taxon>Saprolegniomycetes</taxon>
        <taxon>Saprolegniales</taxon>
        <taxon>Verrucalvaceae</taxon>
        <taxon>Aphanomyces</taxon>
    </lineage>
</organism>
<dbReference type="Proteomes" id="UP000469452">
    <property type="component" value="Unassembled WGS sequence"/>
</dbReference>
<dbReference type="Gene3D" id="3.30.420.10">
    <property type="entry name" value="Ribonuclease H-like superfamily/Ribonuclease H"/>
    <property type="match status" value="1"/>
</dbReference>
<evidence type="ECO:0000313" key="2">
    <source>
        <dbReference type="EMBL" id="KAF0704217.1"/>
    </source>
</evidence>
<reference evidence="2 3" key="1">
    <citation type="submission" date="2019-06" db="EMBL/GenBank/DDBJ databases">
        <title>Genomics analysis of Aphanomyces spp. identifies a new class of oomycete effector associated with host adaptation.</title>
        <authorList>
            <person name="Gaulin E."/>
        </authorList>
    </citation>
    <scope>NUCLEOTIDE SEQUENCE [LARGE SCALE GENOMIC DNA]</scope>
    <source>
        <strain evidence="2 3">E</strain>
    </source>
</reference>
<dbReference type="GO" id="GO:0003676">
    <property type="term" value="F:nucleic acid binding"/>
    <property type="evidence" value="ECO:0007669"/>
    <property type="project" value="InterPro"/>
</dbReference>
<sequence>MNRDILQVIRVMLRDCQLDEKEWDYLLPVVQPNLNQTPAVSLANKSPMELFTALNPTTPLDVVVVGMNKDLCELKWQHKDIQKNLDDLRTSLQAMHKEVLNHRRARRRNPQKTSTPAT</sequence>
<accession>A0A6A4Z2B8</accession>
<feature type="region of interest" description="Disordered" evidence="1">
    <location>
        <begin position="99"/>
        <end position="118"/>
    </location>
</feature>
<dbReference type="VEuPathDB" id="FungiDB:H257_08137"/>
<protein>
    <submittedName>
        <fullName evidence="2">Uncharacterized protein</fullName>
    </submittedName>
</protein>
<name>A0A6A4Z2B8_APHAT</name>
<dbReference type="EMBL" id="VJMI01020485">
    <property type="protein sequence ID" value="KAF0704217.1"/>
    <property type="molecule type" value="Genomic_DNA"/>
</dbReference>
<dbReference type="AlphaFoldDB" id="A0A6A4Z2B8"/>
<proteinExistence type="predicted"/>
<evidence type="ECO:0000256" key="1">
    <source>
        <dbReference type="SAM" id="MobiDB-lite"/>
    </source>
</evidence>